<accession>A0A0F9R4I1</accession>
<dbReference type="EMBL" id="LAZR01001062">
    <property type="protein sequence ID" value="KKN51485.1"/>
    <property type="molecule type" value="Genomic_DNA"/>
</dbReference>
<proteinExistence type="predicted"/>
<protein>
    <submittedName>
        <fullName evidence="1">Uncharacterized protein</fullName>
    </submittedName>
</protein>
<reference evidence="1" key="1">
    <citation type="journal article" date="2015" name="Nature">
        <title>Complex archaea that bridge the gap between prokaryotes and eukaryotes.</title>
        <authorList>
            <person name="Spang A."/>
            <person name="Saw J.H."/>
            <person name="Jorgensen S.L."/>
            <person name="Zaremba-Niedzwiedzka K."/>
            <person name="Martijn J."/>
            <person name="Lind A.E."/>
            <person name="van Eijk R."/>
            <person name="Schleper C."/>
            <person name="Guy L."/>
            <person name="Ettema T.J."/>
        </authorList>
    </citation>
    <scope>NUCLEOTIDE SEQUENCE</scope>
</reference>
<dbReference type="AlphaFoldDB" id="A0A0F9R4I1"/>
<comment type="caution">
    <text evidence="1">The sequence shown here is derived from an EMBL/GenBank/DDBJ whole genome shotgun (WGS) entry which is preliminary data.</text>
</comment>
<evidence type="ECO:0000313" key="1">
    <source>
        <dbReference type="EMBL" id="KKN51485.1"/>
    </source>
</evidence>
<name>A0A0F9R4I1_9ZZZZ</name>
<gene>
    <name evidence="1" type="ORF">LCGC14_0622260</name>
</gene>
<sequence>MLPGPTQAGFSQERGLSPRDSVKFVTSSTLITTLAMDETMRAVIATMTSGKVLAVTLPKVSLAAGMMYTIYYNDIAGGVTDNLTINDLGDDTDFSTITLNANKERAVLVSDGVRWLTIHAGAPNTG</sequence>
<organism evidence="1">
    <name type="scientific">marine sediment metagenome</name>
    <dbReference type="NCBI Taxonomy" id="412755"/>
    <lineage>
        <taxon>unclassified sequences</taxon>
        <taxon>metagenomes</taxon>
        <taxon>ecological metagenomes</taxon>
    </lineage>
</organism>